<sequence>MERELPLPSPEYLAESDSESITRVLWVATAFPILFLLLRCYTRLWLRKIFGADDYFMVAAVILLVAYSSVVTAAADKGLGRHLLYVSQNPQNLVDVALLSFVSQPLVIMSCAFGKTSFALTLIRVAAQEWIIGFLWLLIILTNILHTLISIFVFTRCNDPRHLWNPAIPSECWPPGVFVNLSIFIGAFSAATDFILALLPWAILWELQMKKKEKIGVAIAMSLGIFAGCIAVVKTKNLAANGDADDITYSLAFLLMWAGVENAVILIAACVPTIRPLIKKASPGLSARKEPFNDSHTLVTFSNFKPFGFRARQSQWSSIETQVGYDQGSLDNKSDQGIIQPTPTEDGQVNSTSQSSEARAGE</sequence>
<feature type="domain" description="Rhodopsin" evidence="8">
    <location>
        <begin position="38"/>
        <end position="280"/>
    </location>
</feature>
<keyword evidence="4 7" id="KW-0472">Membrane</keyword>
<feature type="transmembrane region" description="Helical" evidence="7">
    <location>
        <begin position="183"/>
        <end position="203"/>
    </location>
</feature>
<feature type="transmembrane region" description="Helical" evidence="7">
    <location>
        <begin position="96"/>
        <end position="118"/>
    </location>
</feature>
<feature type="transmembrane region" description="Helical" evidence="7">
    <location>
        <begin position="247"/>
        <end position="271"/>
    </location>
</feature>
<dbReference type="InterPro" id="IPR052337">
    <property type="entry name" value="SAT4-like"/>
</dbReference>
<dbReference type="AlphaFoldDB" id="A0A8E5HK46"/>
<feature type="transmembrane region" description="Helical" evidence="7">
    <location>
        <begin position="215"/>
        <end position="235"/>
    </location>
</feature>
<evidence type="ECO:0000313" key="9">
    <source>
        <dbReference type="EMBL" id="QUC16752.1"/>
    </source>
</evidence>
<evidence type="ECO:0000256" key="2">
    <source>
        <dbReference type="ARBA" id="ARBA00022692"/>
    </source>
</evidence>
<comment type="subcellular location">
    <subcellularLocation>
        <location evidence="1">Membrane</location>
        <topology evidence="1">Multi-pass membrane protein</topology>
    </subcellularLocation>
</comment>
<dbReference type="GeneID" id="66061771"/>
<dbReference type="KEGG" id="uvi:66061771"/>
<accession>A0A8E5HK46</accession>
<feature type="region of interest" description="Disordered" evidence="6">
    <location>
        <begin position="327"/>
        <end position="362"/>
    </location>
</feature>
<feature type="transmembrane region" description="Helical" evidence="7">
    <location>
        <begin position="20"/>
        <end position="42"/>
    </location>
</feature>
<dbReference type="Proteomes" id="UP000027002">
    <property type="component" value="Chromosome 1"/>
</dbReference>
<protein>
    <recommendedName>
        <fullName evidence="8">Rhodopsin domain-containing protein</fullName>
    </recommendedName>
</protein>
<evidence type="ECO:0000256" key="1">
    <source>
        <dbReference type="ARBA" id="ARBA00004141"/>
    </source>
</evidence>
<dbReference type="InterPro" id="IPR049326">
    <property type="entry name" value="Rhodopsin_dom_fungi"/>
</dbReference>
<keyword evidence="3 7" id="KW-1133">Transmembrane helix</keyword>
<gene>
    <name evidence="9" type="ORF">UV8b_00993</name>
</gene>
<evidence type="ECO:0000256" key="7">
    <source>
        <dbReference type="SAM" id="Phobius"/>
    </source>
</evidence>
<feature type="compositionally biased region" description="Polar residues" evidence="6">
    <location>
        <begin position="329"/>
        <end position="362"/>
    </location>
</feature>
<evidence type="ECO:0000256" key="3">
    <source>
        <dbReference type="ARBA" id="ARBA00022989"/>
    </source>
</evidence>
<dbReference type="PANTHER" id="PTHR33048:SF42">
    <property type="entry name" value="INTEGRAL MEMBRANE PROTEIN"/>
    <property type="match status" value="1"/>
</dbReference>
<dbReference type="EMBL" id="CP072753">
    <property type="protein sequence ID" value="QUC16752.1"/>
    <property type="molecule type" value="Genomic_DNA"/>
</dbReference>
<evidence type="ECO:0000256" key="6">
    <source>
        <dbReference type="SAM" id="MobiDB-lite"/>
    </source>
</evidence>
<evidence type="ECO:0000259" key="8">
    <source>
        <dbReference type="Pfam" id="PF20684"/>
    </source>
</evidence>
<feature type="transmembrane region" description="Helical" evidence="7">
    <location>
        <begin position="54"/>
        <end position="76"/>
    </location>
</feature>
<evidence type="ECO:0000256" key="5">
    <source>
        <dbReference type="ARBA" id="ARBA00038359"/>
    </source>
</evidence>
<evidence type="ECO:0000256" key="4">
    <source>
        <dbReference type="ARBA" id="ARBA00023136"/>
    </source>
</evidence>
<dbReference type="PANTHER" id="PTHR33048">
    <property type="entry name" value="PTH11-LIKE INTEGRAL MEMBRANE PROTEIN (AFU_ORTHOLOGUE AFUA_5G11245)"/>
    <property type="match status" value="1"/>
</dbReference>
<comment type="similarity">
    <text evidence="5">Belongs to the SAT4 family.</text>
</comment>
<dbReference type="GO" id="GO:0016020">
    <property type="term" value="C:membrane"/>
    <property type="evidence" value="ECO:0007669"/>
    <property type="project" value="UniProtKB-SubCell"/>
</dbReference>
<reference evidence="9" key="1">
    <citation type="submission" date="2020-03" db="EMBL/GenBank/DDBJ databases">
        <title>A mixture of massive structural variations and highly conserved coding sequences in Ustilaginoidea virens genome.</title>
        <authorList>
            <person name="Zhang K."/>
            <person name="Zhao Z."/>
            <person name="Zhang Z."/>
            <person name="Li Y."/>
            <person name="Hsiang T."/>
            <person name="Sun W."/>
        </authorList>
    </citation>
    <scope>NUCLEOTIDE SEQUENCE</scope>
    <source>
        <strain evidence="9">UV-8b</strain>
    </source>
</reference>
<dbReference type="OrthoDB" id="5417887at2759"/>
<name>A0A8E5HK46_USTVR</name>
<evidence type="ECO:0000313" key="10">
    <source>
        <dbReference type="Proteomes" id="UP000027002"/>
    </source>
</evidence>
<proteinExistence type="inferred from homology"/>
<keyword evidence="2 7" id="KW-0812">Transmembrane</keyword>
<keyword evidence="10" id="KW-1185">Reference proteome</keyword>
<dbReference type="Pfam" id="PF20684">
    <property type="entry name" value="Fung_rhodopsin"/>
    <property type="match status" value="1"/>
</dbReference>
<feature type="transmembrane region" description="Helical" evidence="7">
    <location>
        <begin position="130"/>
        <end position="154"/>
    </location>
</feature>
<dbReference type="RefSeq" id="XP_042994425.1">
    <property type="nucleotide sequence ID" value="XM_043138491.1"/>
</dbReference>
<organism evidence="9 10">
    <name type="scientific">Ustilaginoidea virens</name>
    <name type="common">Rice false smut fungus</name>
    <name type="synonym">Villosiclava virens</name>
    <dbReference type="NCBI Taxonomy" id="1159556"/>
    <lineage>
        <taxon>Eukaryota</taxon>
        <taxon>Fungi</taxon>
        <taxon>Dikarya</taxon>
        <taxon>Ascomycota</taxon>
        <taxon>Pezizomycotina</taxon>
        <taxon>Sordariomycetes</taxon>
        <taxon>Hypocreomycetidae</taxon>
        <taxon>Hypocreales</taxon>
        <taxon>Clavicipitaceae</taxon>
        <taxon>Ustilaginoidea</taxon>
    </lineage>
</organism>